<keyword evidence="2" id="KW-1185">Reference proteome</keyword>
<sequence length="125" mass="14156">GQVKCLKLHNIIARINVEITVPITPPMKPSLVLFGDTTIRGVFPKNLPKKYAKISLHTTEINGMTAQIIPSKTHFIIRYEGKLITINRTCNIANSLNRFISYLPAKFETNITKQPKYIQNPLNLL</sequence>
<feature type="non-terminal residue" evidence="1">
    <location>
        <position position="1"/>
    </location>
</feature>
<dbReference type="EMBL" id="JABFTP020000144">
    <property type="protein sequence ID" value="KAL3283049.1"/>
    <property type="molecule type" value="Genomic_DNA"/>
</dbReference>
<accession>A0ABD2NWH2</accession>
<comment type="caution">
    <text evidence="1">The sequence shown here is derived from an EMBL/GenBank/DDBJ whole genome shotgun (WGS) entry which is preliminary data.</text>
</comment>
<protein>
    <submittedName>
        <fullName evidence="1">Uncharacterized protein</fullName>
    </submittedName>
</protein>
<dbReference type="AlphaFoldDB" id="A0ABD2NWH2"/>
<dbReference type="Proteomes" id="UP001516400">
    <property type="component" value="Unassembled WGS sequence"/>
</dbReference>
<evidence type="ECO:0000313" key="2">
    <source>
        <dbReference type="Proteomes" id="UP001516400"/>
    </source>
</evidence>
<reference evidence="1 2" key="1">
    <citation type="journal article" date="2021" name="BMC Biol.">
        <title>Horizontally acquired antibacterial genes associated with adaptive radiation of ladybird beetles.</title>
        <authorList>
            <person name="Li H.S."/>
            <person name="Tang X.F."/>
            <person name="Huang Y.H."/>
            <person name="Xu Z.Y."/>
            <person name="Chen M.L."/>
            <person name="Du X.Y."/>
            <person name="Qiu B.Y."/>
            <person name="Chen P.T."/>
            <person name="Zhang W."/>
            <person name="Slipinski A."/>
            <person name="Escalona H.E."/>
            <person name="Waterhouse R.M."/>
            <person name="Zwick A."/>
            <person name="Pang H."/>
        </authorList>
    </citation>
    <scope>NUCLEOTIDE SEQUENCE [LARGE SCALE GENOMIC DNA]</scope>
    <source>
        <strain evidence="1">SYSU2018</strain>
    </source>
</reference>
<organism evidence="1 2">
    <name type="scientific">Cryptolaemus montrouzieri</name>
    <dbReference type="NCBI Taxonomy" id="559131"/>
    <lineage>
        <taxon>Eukaryota</taxon>
        <taxon>Metazoa</taxon>
        <taxon>Ecdysozoa</taxon>
        <taxon>Arthropoda</taxon>
        <taxon>Hexapoda</taxon>
        <taxon>Insecta</taxon>
        <taxon>Pterygota</taxon>
        <taxon>Neoptera</taxon>
        <taxon>Endopterygota</taxon>
        <taxon>Coleoptera</taxon>
        <taxon>Polyphaga</taxon>
        <taxon>Cucujiformia</taxon>
        <taxon>Coccinelloidea</taxon>
        <taxon>Coccinellidae</taxon>
        <taxon>Scymninae</taxon>
        <taxon>Scymnini</taxon>
        <taxon>Cryptolaemus</taxon>
    </lineage>
</organism>
<proteinExistence type="predicted"/>
<name>A0ABD2NWH2_9CUCU</name>
<gene>
    <name evidence="1" type="ORF">HHI36_006207</name>
</gene>
<evidence type="ECO:0000313" key="1">
    <source>
        <dbReference type="EMBL" id="KAL3283049.1"/>
    </source>
</evidence>